<dbReference type="InterPro" id="IPR013324">
    <property type="entry name" value="RNA_pol_sigma_r3/r4-like"/>
</dbReference>
<dbReference type="Pfam" id="PF08281">
    <property type="entry name" value="Sigma70_r4_2"/>
    <property type="match status" value="1"/>
</dbReference>
<proteinExistence type="predicted"/>
<dbReference type="InterPro" id="IPR036388">
    <property type="entry name" value="WH-like_DNA-bd_sf"/>
</dbReference>
<name>A0A0E2HI54_9FIRM</name>
<dbReference type="InterPro" id="IPR013249">
    <property type="entry name" value="RNA_pol_sigma70_r4_t2"/>
</dbReference>
<sequence length="155" mass="18835">MQIVNLKKYYYELFKKDTFVEVSDEVAEALLLMYREENNRHRKIWYHKAYYSLDMEDGIENDAFDFVEKSPEEIFMEQEEERFFWLTLKRLDEALSSLTPVQEKRIRARYFCGMKVREIAADEGVSVSVVHTSIRSGIKNLKTYFEKRKWREFEE</sequence>
<evidence type="ECO:0000313" key="2">
    <source>
        <dbReference type="EMBL" id="ENZ09048.1"/>
    </source>
</evidence>
<dbReference type="RefSeq" id="WP_002594270.1">
    <property type="nucleotide sequence ID" value="NZ_KB850986.1"/>
</dbReference>
<dbReference type="Gene3D" id="1.10.10.10">
    <property type="entry name" value="Winged helix-like DNA-binding domain superfamily/Winged helix DNA-binding domain"/>
    <property type="match status" value="1"/>
</dbReference>
<organism evidence="2 3">
    <name type="scientific">[Clostridium] clostridioforme 90A8</name>
    <dbReference type="NCBI Taxonomy" id="999408"/>
    <lineage>
        <taxon>Bacteria</taxon>
        <taxon>Bacillati</taxon>
        <taxon>Bacillota</taxon>
        <taxon>Clostridia</taxon>
        <taxon>Lachnospirales</taxon>
        <taxon>Lachnospiraceae</taxon>
        <taxon>Enterocloster</taxon>
    </lineage>
</organism>
<dbReference type="GO" id="GO:0006352">
    <property type="term" value="P:DNA-templated transcription initiation"/>
    <property type="evidence" value="ECO:0007669"/>
    <property type="project" value="InterPro"/>
</dbReference>
<dbReference type="GO" id="GO:0003677">
    <property type="term" value="F:DNA binding"/>
    <property type="evidence" value="ECO:0007669"/>
    <property type="project" value="InterPro"/>
</dbReference>
<dbReference type="GO" id="GO:0016987">
    <property type="term" value="F:sigma factor activity"/>
    <property type="evidence" value="ECO:0007669"/>
    <property type="project" value="InterPro"/>
</dbReference>
<dbReference type="HOGENOM" id="CLU_117542_0_0_9"/>
<dbReference type="SUPFAM" id="SSF88659">
    <property type="entry name" value="Sigma3 and sigma4 domains of RNA polymerase sigma factors"/>
    <property type="match status" value="1"/>
</dbReference>
<reference evidence="2 3" key="1">
    <citation type="submission" date="2013-01" db="EMBL/GenBank/DDBJ databases">
        <title>The Genome Sequence of Clostridium clostridioforme 90A8.</title>
        <authorList>
            <consortium name="The Broad Institute Genome Sequencing Platform"/>
            <person name="Earl A."/>
            <person name="Ward D."/>
            <person name="Feldgarden M."/>
            <person name="Gevers D."/>
            <person name="Courvalin P."/>
            <person name="Lambert T."/>
            <person name="Walker B."/>
            <person name="Young S.K."/>
            <person name="Zeng Q."/>
            <person name="Gargeya S."/>
            <person name="Fitzgerald M."/>
            <person name="Haas B."/>
            <person name="Abouelleil A."/>
            <person name="Alvarado L."/>
            <person name="Arachchi H.M."/>
            <person name="Berlin A.M."/>
            <person name="Chapman S.B."/>
            <person name="Dewar J."/>
            <person name="Goldberg J."/>
            <person name="Griggs A."/>
            <person name="Gujja S."/>
            <person name="Hansen M."/>
            <person name="Howarth C."/>
            <person name="Imamovic A."/>
            <person name="Larimer J."/>
            <person name="McCowan C."/>
            <person name="Murphy C."/>
            <person name="Neiman D."/>
            <person name="Pearson M."/>
            <person name="Priest M."/>
            <person name="Roberts A."/>
            <person name="Saif S."/>
            <person name="Shea T."/>
            <person name="Sisk P."/>
            <person name="Sykes S."/>
            <person name="Wortman J."/>
            <person name="Nusbaum C."/>
            <person name="Birren B."/>
        </authorList>
    </citation>
    <scope>NUCLEOTIDE SEQUENCE [LARGE SCALE GENOMIC DNA]</scope>
    <source>
        <strain evidence="2 3">90A8</strain>
    </source>
</reference>
<evidence type="ECO:0000313" key="3">
    <source>
        <dbReference type="Proteomes" id="UP000013085"/>
    </source>
</evidence>
<evidence type="ECO:0000259" key="1">
    <source>
        <dbReference type="Pfam" id="PF08281"/>
    </source>
</evidence>
<protein>
    <submittedName>
        <fullName evidence="2">Sigma-70 family RNA polymerase sigma factor</fullName>
    </submittedName>
</protein>
<dbReference type="EMBL" id="AGYR01000055">
    <property type="protein sequence ID" value="ENZ09048.1"/>
    <property type="molecule type" value="Genomic_DNA"/>
</dbReference>
<dbReference type="PATRIC" id="fig|999408.3.peg.4989"/>
<comment type="caution">
    <text evidence="2">The sequence shown here is derived from an EMBL/GenBank/DDBJ whole genome shotgun (WGS) entry which is preliminary data.</text>
</comment>
<dbReference type="Proteomes" id="UP000013085">
    <property type="component" value="Unassembled WGS sequence"/>
</dbReference>
<accession>A0A0E2HI54</accession>
<feature type="domain" description="RNA polymerase sigma factor 70 region 4 type 2" evidence="1">
    <location>
        <begin position="89"/>
        <end position="139"/>
    </location>
</feature>
<dbReference type="AlphaFoldDB" id="A0A0E2HI54"/>
<gene>
    <name evidence="2" type="ORF">HMPREF1090_04642</name>
</gene>